<sequence length="413" mass="43421">MTDTDIAVIGAGIVGTSTALWARMRGHDVTLIDPEPPGSGTSSGNACTIATYACLPVNDPSVITGLPALLFGPQSPLAISWRHALLNPRWMLSFLANCRVARADRIAGHLATLLSHAEAGLNPLLAEAGAEDLVTARGQLSLWSTTAGAEGATRGLGMRRALGVPFTELTEEEARALEPGVALPIARAVHFTGARQVADPLALVQRFHARFTDLGGQTLVARATATRATGDTVEITTGGGTLTARHAVIACGAFSRSVRGSGAESLPLGCERGYHLLFPGEAHRVTRPTGWAEGGFYATPMAQGLRLAGTVEIAALNAPPNPKRLAYIRRRAAQMFPDLPEPGSSWLGHRPTLPDSLPAIGHSPVSRRIIHAFGHQHLGLTLGGITGRIVADLAEGRQPNLPLPAYDPARRFT</sequence>
<dbReference type="GO" id="GO:0005737">
    <property type="term" value="C:cytoplasm"/>
    <property type="evidence" value="ECO:0007669"/>
    <property type="project" value="TreeGrafter"/>
</dbReference>
<keyword evidence="4" id="KW-1185">Reference proteome</keyword>
<dbReference type="Proteomes" id="UP000443843">
    <property type="component" value="Unassembled WGS sequence"/>
</dbReference>
<dbReference type="Pfam" id="PF01266">
    <property type="entry name" value="DAO"/>
    <property type="match status" value="1"/>
</dbReference>
<evidence type="ECO:0000259" key="2">
    <source>
        <dbReference type="Pfam" id="PF01266"/>
    </source>
</evidence>
<organism evidence="3 4">
    <name type="scientific">Pseudooceanicola pacificus</name>
    <dbReference type="NCBI Taxonomy" id="2676438"/>
    <lineage>
        <taxon>Bacteria</taxon>
        <taxon>Pseudomonadati</taxon>
        <taxon>Pseudomonadota</taxon>
        <taxon>Alphaproteobacteria</taxon>
        <taxon>Rhodobacterales</taxon>
        <taxon>Paracoccaceae</taxon>
        <taxon>Pseudooceanicola</taxon>
    </lineage>
</organism>
<evidence type="ECO:0000313" key="4">
    <source>
        <dbReference type="Proteomes" id="UP000443843"/>
    </source>
</evidence>
<evidence type="ECO:0000313" key="3">
    <source>
        <dbReference type="EMBL" id="MWB78807.1"/>
    </source>
</evidence>
<protein>
    <submittedName>
        <fullName evidence="3">FAD-dependent oxidoreductase</fullName>
    </submittedName>
</protein>
<dbReference type="PANTHER" id="PTHR13847:SF289">
    <property type="entry name" value="GLYCINE OXIDASE"/>
    <property type="match status" value="1"/>
</dbReference>
<evidence type="ECO:0000256" key="1">
    <source>
        <dbReference type="ARBA" id="ARBA00023002"/>
    </source>
</evidence>
<dbReference type="Gene3D" id="3.30.9.10">
    <property type="entry name" value="D-Amino Acid Oxidase, subunit A, domain 2"/>
    <property type="match status" value="1"/>
</dbReference>
<dbReference type="SUPFAM" id="SSF54373">
    <property type="entry name" value="FAD-linked reductases, C-terminal domain"/>
    <property type="match status" value="1"/>
</dbReference>
<dbReference type="GO" id="GO:0016491">
    <property type="term" value="F:oxidoreductase activity"/>
    <property type="evidence" value="ECO:0007669"/>
    <property type="project" value="UniProtKB-KW"/>
</dbReference>
<reference evidence="3 4" key="1">
    <citation type="submission" date="2019-11" db="EMBL/GenBank/DDBJ databases">
        <title>Pseudooceanicola pacifica sp. nov., isolated from deep-sea sediment of the Pacific Ocean.</title>
        <authorList>
            <person name="Lyu L."/>
        </authorList>
    </citation>
    <scope>NUCLEOTIDE SEQUENCE [LARGE SCALE GENOMIC DNA]</scope>
    <source>
        <strain evidence="3 4">216_PA32_1</strain>
    </source>
</reference>
<proteinExistence type="predicted"/>
<name>A0A844W4N9_9RHOB</name>
<dbReference type="InterPro" id="IPR006076">
    <property type="entry name" value="FAD-dep_OxRdtase"/>
</dbReference>
<dbReference type="RefSeq" id="WP_160383021.1">
    <property type="nucleotide sequence ID" value="NZ_WNXQ01000006.1"/>
</dbReference>
<keyword evidence="1" id="KW-0560">Oxidoreductase</keyword>
<feature type="domain" description="FAD dependent oxidoreductase" evidence="2">
    <location>
        <begin position="5"/>
        <end position="393"/>
    </location>
</feature>
<dbReference type="PANTHER" id="PTHR13847">
    <property type="entry name" value="SARCOSINE DEHYDROGENASE-RELATED"/>
    <property type="match status" value="1"/>
</dbReference>
<comment type="caution">
    <text evidence="3">The sequence shown here is derived from an EMBL/GenBank/DDBJ whole genome shotgun (WGS) entry which is preliminary data.</text>
</comment>
<dbReference type="InterPro" id="IPR036188">
    <property type="entry name" value="FAD/NAD-bd_sf"/>
</dbReference>
<accession>A0A844W4N9</accession>
<gene>
    <name evidence="3" type="ORF">GLS40_12270</name>
</gene>
<dbReference type="EMBL" id="WNXQ01000006">
    <property type="protein sequence ID" value="MWB78807.1"/>
    <property type="molecule type" value="Genomic_DNA"/>
</dbReference>
<dbReference type="Gene3D" id="3.50.50.60">
    <property type="entry name" value="FAD/NAD(P)-binding domain"/>
    <property type="match status" value="2"/>
</dbReference>
<dbReference type="SUPFAM" id="SSF51905">
    <property type="entry name" value="FAD/NAD(P)-binding domain"/>
    <property type="match status" value="1"/>
</dbReference>
<dbReference type="AlphaFoldDB" id="A0A844W4N9"/>